<feature type="chain" id="PRO_5011520035" evidence="1">
    <location>
        <begin position="23"/>
        <end position="154"/>
    </location>
</feature>
<sequence length="154" mass="16858">MKTRILLILTLFLTLTLMPIYAHESPATDSVSGGHDGTTSLHAKIDQFLKSVSDNHSFVVSLDSKTATDLLLDVRAAEDFQKSPVKDALNVPLTDLHDHIKDLPKDKRILVIGDPVDGAYAVFVLRLHSIDGWLAKSSEATGGCPLMEAHKKHH</sequence>
<dbReference type="GO" id="GO:0016740">
    <property type="term" value="F:transferase activity"/>
    <property type="evidence" value="ECO:0007669"/>
    <property type="project" value="UniProtKB-KW"/>
</dbReference>
<accession>A0A1H8T4Z2</accession>
<dbReference type="Pfam" id="PF00581">
    <property type="entry name" value="Rhodanese"/>
    <property type="match status" value="1"/>
</dbReference>
<dbReference type="AlphaFoldDB" id="A0A1H8T4Z2"/>
<keyword evidence="3" id="KW-0808">Transferase</keyword>
<keyword evidence="1" id="KW-0732">Signal</keyword>
<protein>
    <submittedName>
        <fullName evidence="3">Rhodanese-related sulfurtransferase</fullName>
    </submittedName>
</protein>
<dbReference type="OrthoDB" id="9808735at2"/>
<dbReference type="EMBL" id="FODY01000006">
    <property type="protein sequence ID" value="SEO85588.1"/>
    <property type="molecule type" value="Genomic_DNA"/>
</dbReference>
<evidence type="ECO:0000313" key="3">
    <source>
        <dbReference type="EMBL" id="SEO85588.1"/>
    </source>
</evidence>
<dbReference type="InterPro" id="IPR036873">
    <property type="entry name" value="Rhodanese-like_dom_sf"/>
</dbReference>
<keyword evidence="4" id="KW-1185">Reference proteome</keyword>
<dbReference type="InterPro" id="IPR001763">
    <property type="entry name" value="Rhodanese-like_dom"/>
</dbReference>
<feature type="signal peptide" evidence="1">
    <location>
        <begin position="1"/>
        <end position="22"/>
    </location>
</feature>
<reference evidence="3 4" key="1">
    <citation type="submission" date="2016-10" db="EMBL/GenBank/DDBJ databases">
        <authorList>
            <person name="de Groot N.N."/>
        </authorList>
    </citation>
    <scope>NUCLEOTIDE SEQUENCE [LARGE SCALE GENOMIC DNA]</scope>
    <source>
        <strain evidence="3 4">DSM 13305</strain>
    </source>
</reference>
<dbReference type="PROSITE" id="PS50206">
    <property type="entry name" value="RHODANESE_3"/>
    <property type="match status" value="1"/>
</dbReference>
<name>A0A1H8T4Z2_9FIRM</name>
<evidence type="ECO:0000313" key="4">
    <source>
        <dbReference type="Proteomes" id="UP000198847"/>
    </source>
</evidence>
<feature type="domain" description="Rhodanese" evidence="2">
    <location>
        <begin position="65"/>
        <end position="142"/>
    </location>
</feature>
<dbReference type="Proteomes" id="UP000198847">
    <property type="component" value="Unassembled WGS sequence"/>
</dbReference>
<evidence type="ECO:0000256" key="1">
    <source>
        <dbReference type="SAM" id="SignalP"/>
    </source>
</evidence>
<proteinExistence type="predicted"/>
<dbReference type="RefSeq" id="WP_091745063.1">
    <property type="nucleotide sequence ID" value="NZ_FODY01000006.1"/>
</dbReference>
<dbReference type="Gene3D" id="3.40.250.10">
    <property type="entry name" value="Rhodanese-like domain"/>
    <property type="match status" value="1"/>
</dbReference>
<evidence type="ECO:0000259" key="2">
    <source>
        <dbReference type="PROSITE" id="PS50206"/>
    </source>
</evidence>
<dbReference type="SUPFAM" id="SSF52821">
    <property type="entry name" value="Rhodanese/Cell cycle control phosphatase"/>
    <property type="match status" value="1"/>
</dbReference>
<gene>
    <name evidence="3" type="ORF">SAMN04490178_10614</name>
</gene>
<organism evidence="3 4">
    <name type="scientific">Propionispora vibrioides</name>
    <dbReference type="NCBI Taxonomy" id="112903"/>
    <lineage>
        <taxon>Bacteria</taxon>
        <taxon>Bacillati</taxon>
        <taxon>Bacillota</taxon>
        <taxon>Negativicutes</taxon>
        <taxon>Selenomonadales</taxon>
        <taxon>Sporomusaceae</taxon>
        <taxon>Propionispora</taxon>
    </lineage>
</organism>